<protein>
    <submittedName>
        <fullName evidence="6">Metal ion (Mn2+/Fe2+) transporter (Nramp) family metal ion transporter</fullName>
    </submittedName>
</protein>
<dbReference type="AlphaFoldDB" id="A0A0L0HF24"/>
<proteinExistence type="inferred from homology"/>
<keyword evidence="4 5" id="KW-0472">Membrane</keyword>
<sequence length="524" mass="56676">MSTAIDPSPGSSTNISDAILNDVSEVPCSGDSTVVNVSALEYTGKMNGFSWKTFAKFVGPGYMVAVGYLDPGNWATDLAAGSQFGYRLLFIVLLSNLMAVLLQSLCIKLGIVTGRDLAQACRRYFPAKLNILLYILCELAIIATDIAEVIGTAIALKLLFNLPLPLGVVVTSLDVLVILMGWDVKHIRLFEWFIIFLMATCGVCFAMLVGKSHPNWRTVFTGFLPTPEIYTESGQLYIAMGIIGATVMPHNLYLHSSIVKYRAPGRASVVGAIHEIEACESDSEDESYQPLLRKSNLPVALRMTHLDSVIALTFALSINSAILIVAAANFYGSEDKDVAELEDAFVLLQKYLGTSAGILFAVALLFSGQSSTITGTMAGQIIMEGFLGTSFRLRPWIRRLVTRVVAIIPAMIVALVEGDRGVNDLLVFSQVVLSLQLPFAVWPLVYFTSSKRVMTLKFEGTGPAESSETDSLVDTRYGPKTVEEDASEVSYANGVTTTVLAVVVATLITMFNVILIVQVAMGKS</sequence>
<dbReference type="InterPro" id="IPR001046">
    <property type="entry name" value="NRAMP_fam"/>
</dbReference>
<feature type="transmembrane region" description="Helical" evidence="5">
    <location>
        <begin position="309"/>
        <end position="331"/>
    </location>
</feature>
<evidence type="ECO:0000256" key="2">
    <source>
        <dbReference type="ARBA" id="ARBA00022692"/>
    </source>
</evidence>
<name>A0A0L0HF24_SPIPD</name>
<dbReference type="InParanoid" id="A0A0L0HF24"/>
<feature type="transmembrane region" description="Helical" evidence="5">
    <location>
        <begin position="499"/>
        <end position="521"/>
    </location>
</feature>
<feature type="transmembrane region" description="Helical" evidence="5">
    <location>
        <begin position="88"/>
        <end position="111"/>
    </location>
</feature>
<keyword evidence="7" id="KW-1185">Reference proteome</keyword>
<evidence type="ECO:0000256" key="5">
    <source>
        <dbReference type="SAM" id="Phobius"/>
    </source>
</evidence>
<dbReference type="OrthoDB" id="409173at2759"/>
<feature type="transmembrane region" description="Helical" evidence="5">
    <location>
        <begin position="428"/>
        <end position="447"/>
    </location>
</feature>
<dbReference type="NCBIfam" id="NF037982">
    <property type="entry name" value="Nramp_1"/>
    <property type="match status" value="1"/>
</dbReference>
<keyword evidence="3 5" id="KW-1133">Transmembrane helix</keyword>
<feature type="transmembrane region" description="Helical" evidence="5">
    <location>
        <begin position="162"/>
        <end position="182"/>
    </location>
</feature>
<dbReference type="Proteomes" id="UP000053201">
    <property type="component" value="Unassembled WGS sequence"/>
</dbReference>
<dbReference type="Pfam" id="PF01566">
    <property type="entry name" value="Nramp"/>
    <property type="match status" value="1"/>
</dbReference>
<keyword evidence="2 5" id="KW-0812">Transmembrane</keyword>
<feature type="transmembrane region" description="Helical" evidence="5">
    <location>
        <begin position="351"/>
        <end position="368"/>
    </location>
</feature>
<feature type="transmembrane region" description="Helical" evidence="5">
    <location>
        <begin position="234"/>
        <end position="254"/>
    </location>
</feature>
<accession>A0A0L0HF24</accession>
<evidence type="ECO:0000256" key="4">
    <source>
        <dbReference type="ARBA" id="ARBA00023136"/>
    </source>
</evidence>
<dbReference type="eggNOG" id="KOG1291">
    <property type="taxonomic scope" value="Eukaryota"/>
</dbReference>
<comment type="subcellular location">
    <subcellularLocation>
        <location evidence="1">Membrane</location>
        <topology evidence="1">Multi-pass membrane protein</topology>
    </subcellularLocation>
</comment>
<dbReference type="GO" id="GO:0030026">
    <property type="term" value="P:intracellular manganese ion homeostasis"/>
    <property type="evidence" value="ECO:0007669"/>
    <property type="project" value="TreeGrafter"/>
</dbReference>
<feature type="transmembrane region" description="Helical" evidence="5">
    <location>
        <begin position="400"/>
        <end position="416"/>
    </location>
</feature>
<evidence type="ECO:0000256" key="1">
    <source>
        <dbReference type="ARBA" id="ARBA00004141"/>
    </source>
</evidence>
<dbReference type="GO" id="GO:0034755">
    <property type="term" value="P:iron ion transmembrane transport"/>
    <property type="evidence" value="ECO:0007669"/>
    <property type="project" value="TreeGrafter"/>
</dbReference>
<organism evidence="6 7">
    <name type="scientific">Spizellomyces punctatus (strain DAOM BR117)</name>
    <dbReference type="NCBI Taxonomy" id="645134"/>
    <lineage>
        <taxon>Eukaryota</taxon>
        <taxon>Fungi</taxon>
        <taxon>Fungi incertae sedis</taxon>
        <taxon>Chytridiomycota</taxon>
        <taxon>Chytridiomycota incertae sedis</taxon>
        <taxon>Chytridiomycetes</taxon>
        <taxon>Spizellomycetales</taxon>
        <taxon>Spizellomycetaceae</taxon>
        <taxon>Spizellomyces</taxon>
    </lineage>
</organism>
<dbReference type="OMA" id="PRWLNYF"/>
<dbReference type="GO" id="GO:0005384">
    <property type="term" value="F:manganese ion transmembrane transporter activity"/>
    <property type="evidence" value="ECO:0007669"/>
    <property type="project" value="TreeGrafter"/>
</dbReference>
<dbReference type="VEuPathDB" id="FungiDB:SPPG_05082"/>
<dbReference type="GeneID" id="27688490"/>
<dbReference type="STRING" id="645134.A0A0L0HF24"/>
<evidence type="ECO:0000313" key="6">
    <source>
        <dbReference type="EMBL" id="KNC99702.1"/>
    </source>
</evidence>
<dbReference type="PRINTS" id="PR00447">
    <property type="entry name" value="NATRESASSCMP"/>
</dbReference>
<dbReference type="GO" id="GO:0015086">
    <property type="term" value="F:cadmium ion transmembrane transporter activity"/>
    <property type="evidence" value="ECO:0007669"/>
    <property type="project" value="TreeGrafter"/>
</dbReference>
<dbReference type="HAMAP" id="MF_00221">
    <property type="entry name" value="NRAMP"/>
    <property type="match status" value="1"/>
</dbReference>
<evidence type="ECO:0000256" key="3">
    <source>
        <dbReference type="ARBA" id="ARBA00022989"/>
    </source>
</evidence>
<dbReference type="PANTHER" id="PTHR11706:SF101">
    <property type="entry name" value="MANGANESE TRANSPORTER SMF1"/>
    <property type="match status" value="1"/>
</dbReference>
<dbReference type="EMBL" id="KQ257457">
    <property type="protein sequence ID" value="KNC99702.1"/>
    <property type="molecule type" value="Genomic_DNA"/>
</dbReference>
<dbReference type="GO" id="GO:0005886">
    <property type="term" value="C:plasma membrane"/>
    <property type="evidence" value="ECO:0007669"/>
    <property type="project" value="TreeGrafter"/>
</dbReference>
<dbReference type="FunCoup" id="A0A0L0HF24">
    <property type="interactions" value="157"/>
</dbReference>
<feature type="transmembrane region" description="Helical" evidence="5">
    <location>
        <begin position="189"/>
        <end position="209"/>
    </location>
</feature>
<dbReference type="RefSeq" id="XP_016607742.1">
    <property type="nucleotide sequence ID" value="XM_016753314.1"/>
</dbReference>
<reference evidence="6 7" key="1">
    <citation type="submission" date="2009-08" db="EMBL/GenBank/DDBJ databases">
        <title>The Genome Sequence of Spizellomyces punctatus strain DAOM BR117.</title>
        <authorList>
            <consortium name="The Broad Institute Genome Sequencing Platform"/>
            <person name="Russ C."/>
            <person name="Cuomo C."/>
            <person name="Shea T."/>
            <person name="Young S.K."/>
            <person name="Zeng Q."/>
            <person name="Koehrsen M."/>
            <person name="Haas B."/>
            <person name="Borodovsky M."/>
            <person name="Guigo R."/>
            <person name="Alvarado L."/>
            <person name="Berlin A."/>
            <person name="Bochicchio J."/>
            <person name="Borenstein D."/>
            <person name="Chapman S."/>
            <person name="Chen Z."/>
            <person name="Engels R."/>
            <person name="Freedman E."/>
            <person name="Gellesch M."/>
            <person name="Goldberg J."/>
            <person name="Griggs A."/>
            <person name="Gujja S."/>
            <person name="Heiman D."/>
            <person name="Hepburn T."/>
            <person name="Howarth C."/>
            <person name="Jen D."/>
            <person name="Larson L."/>
            <person name="Lewis B."/>
            <person name="Mehta T."/>
            <person name="Park D."/>
            <person name="Pearson M."/>
            <person name="Roberts A."/>
            <person name="Saif S."/>
            <person name="Shenoy N."/>
            <person name="Sisk P."/>
            <person name="Stolte C."/>
            <person name="Sykes S."/>
            <person name="Thomson T."/>
            <person name="Walk T."/>
            <person name="White J."/>
            <person name="Yandava C."/>
            <person name="Burger G."/>
            <person name="Gray M.W."/>
            <person name="Holland P.W.H."/>
            <person name="King N."/>
            <person name="Lang F.B.F."/>
            <person name="Roger A.J."/>
            <person name="Ruiz-Trillo I."/>
            <person name="Lander E."/>
            <person name="Nusbaum C."/>
        </authorList>
    </citation>
    <scope>NUCLEOTIDE SEQUENCE [LARGE SCALE GENOMIC DNA]</scope>
    <source>
        <strain evidence="6 7">DAOM BR117</strain>
    </source>
</reference>
<feature type="transmembrane region" description="Helical" evidence="5">
    <location>
        <begin position="131"/>
        <end position="156"/>
    </location>
</feature>
<evidence type="ECO:0000313" key="7">
    <source>
        <dbReference type="Proteomes" id="UP000053201"/>
    </source>
</evidence>
<dbReference type="PANTHER" id="PTHR11706">
    <property type="entry name" value="SOLUTE CARRIER PROTEIN FAMILY 11 MEMBER"/>
    <property type="match status" value="1"/>
</dbReference>
<dbReference type="NCBIfam" id="TIGR01197">
    <property type="entry name" value="nramp"/>
    <property type="match status" value="1"/>
</dbReference>
<gene>
    <name evidence="6" type="ORF">SPPG_05082</name>
</gene>